<evidence type="ECO:0000313" key="4">
    <source>
        <dbReference type="Proteomes" id="UP000186666"/>
    </source>
</evidence>
<evidence type="ECO:0000256" key="1">
    <source>
        <dbReference type="ARBA" id="ARBA00010613"/>
    </source>
</evidence>
<dbReference type="RefSeq" id="WP_068590396.1">
    <property type="nucleotide sequence ID" value="NZ_FTNK01000001.1"/>
</dbReference>
<dbReference type="InterPro" id="IPR001110">
    <property type="entry name" value="UPF0012_CS"/>
</dbReference>
<evidence type="ECO:0000313" key="3">
    <source>
        <dbReference type="EMBL" id="SIQ28115.1"/>
    </source>
</evidence>
<dbReference type="Proteomes" id="UP000186666">
    <property type="component" value="Unassembled WGS sequence"/>
</dbReference>
<protein>
    <submittedName>
        <fullName evidence="3">Predicted amidohydrolase</fullName>
    </submittedName>
</protein>
<dbReference type="SUPFAM" id="SSF56317">
    <property type="entry name" value="Carbon-nitrogen hydrolase"/>
    <property type="match status" value="1"/>
</dbReference>
<name>A0ABY1JJ83_9BACL</name>
<comment type="similarity">
    <text evidence="1">Belongs to the carbon-nitrogen hydrolase superfamily. NIT1/NIT2 family.</text>
</comment>
<dbReference type="Gene3D" id="3.60.110.10">
    <property type="entry name" value="Carbon-nitrogen hydrolase"/>
    <property type="match status" value="1"/>
</dbReference>
<gene>
    <name evidence="3" type="ORF">SAMN05421578_10125</name>
</gene>
<evidence type="ECO:0000259" key="2">
    <source>
        <dbReference type="PROSITE" id="PS50263"/>
    </source>
</evidence>
<accession>A0ABY1JJ83</accession>
<keyword evidence="4" id="KW-1185">Reference proteome</keyword>
<feature type="domain" description="CN hydrolase" evidence="2">
    <location>
        <begin position="10"/>
        <end position="249"/>
    </location>
</feature>
<reference evidence="3 4" key="1">
    <citation type="submission" date="2017-01" db="EMBL/GenBank/DDBJ databases">
        <authorList>
            <person name="Varghese N."/>
            <person name="Submissions S."/>
        </authorList>
    </citation>
    <scope>NUCLEOTIDE SEQUENCE [LARGE SCALE GENOMIC DNA]</scope>
    <source>
        <strain evidence="3 4">ATCC 23464</strain>
    </source>
</reference>
<comment type="caution">
    <text evidence="3">The sequence shown here is derived from an EMBL/GenBank/DDBJ whole genome shotgun (WGS) entry which is preliminary data.</text>
</comment>
<proteinExistence type="inferred from homology"/>
<sequence length="272" mass="30749">MTNLTNKDQLRIALIQTPIQLGDPEANVLHIRSLMEKAVGQTPKPDLLMLPEMWNTGYALEQIQEIADDRGEHSKEWLSSFAKKNDVFIIGGSIAEANGDQITNSMYVFDRQGEEIAKYSKIHLFCLMNEEKYLVPGQELVTFPVNNDFKAGVSICYDIRFPEMARSLALNGAKVLFVPAEWPHPRLHHWRTLLMARAIENQMYVVACNTVGDNGEASFFGHSMIIDPWGEIVAEGGEGEEIVTAELSLSLVDEVRSRIPIFQDRRPELYNK</sequence>
<dbReference type="PANTHER" id="PTHR23088:SF27">
    <property type="entry name" value="DEAMINATED GLUTATHIONE AMIDASE"/>
    <property type="match status" value="1"/>
</dbReference>
<dbReference type="CDD" id="cd07583">
    <property type="entry name" value="nitrilase_5"/>
    <property type="match status" value="1"/>
</dbReference>
<dbReference type="InterPro" id="IPR003010">
    <property type="entry name" value="C-N_Hydrolase"/>
</dbReference>
<dbReference type="PROSITE" id="PS01227">
    <property type="entry name" value="UPF0012"/>
    <property type="match status" value="1"/>
</dbReference>
<dbReference type="EMBL" id="FTNK01000001">
    <property type="protein sequence ID" value="SIQ28115.1"/>
    <property type="molecule type" value="Genomic_DNA"/>
</dbReference>
<dbReference type="InterPro" id="IPR036526">
    <property type="entry name" value="C-N_Hydrolase_sf"/>
</dbReference>
<dbReference type="PROSITE" id="PS50263">
    <property type="entry name" value="CN_HYDROLASE"/>
    <property type="match status" value="1"/>
</dbReference>
<dbReference type="Pfam" id="PF00795">
    <property type="entry name" value="CN_hydrolase"/>
    <property type="match status" value="1"/>
</dbReference>
<organism evidence="3 4">
    <name type="scientific">Paenibacillus macquariensis</name>
    <dbReference type="NCBI Taxonomy" id="948756"/>
    <lineage>
        <taxon>Bacteria</taxon>
        <taxon>Bacillati</taxon>
        <taxon>Bacillota</taxon>
        <taxon>Bacilli</taxon>
        <taxon>Bacillales</taxon>
        <taxon>Paenibacillaceae</taxon>
        <taxon>Paenibacillus</taxon>
    </lineage>
</organism>
<dbReference type="PANTHER" id="PTHR23088">
    <property type="entry name" value="NITRILASE-RELATED"/>
    <property type="match status" value="1"/>
</dbReference>